<dbReference type="InterPro" id="IPR050531">
    <property type="entry name" value="SdhE_FAD_assembly_factor"/>
</dbReference>
<protein>
    <recommendedName>
        <fullName evidence="3">FAD assembly factor SdhE</fullName>
    </recommendedName>
</protein>
<sequence length="90" mass="10657">MINIGSDVDINRLFWGSRRGMLELDLVLMPFLENVYPTLEQADKERYWLLLEEQDQDLFAWFMRRTDPANPELQRIVDIIRANTGLQKSS</sequence>
<dbReference type="InterPro" id="IPR005631">
    <property type="entry name" value="SDH"/>
</dbReference>
<dbReference type="Gene3D" id="1.10.150.250">
    <property type="entry name" value="Flavinator of succinate dehydrogenase"/>
    <property type="match status" value="1"/>
</dbReference>
<gene>
    <name evidence="6" type="ORF">J2X05_001016</name>
</gene>
<evidence type="ECO:0000256" key="4">
    <source>
        <dbReference type="ARBA" id="ARBA00022490"/>
    </source>
</evidence>
<dbReference type="Proteomes" id="UP001253595">
    <property type="component" value="Unassembled WGS sequence"/>
</dbReference>
<accession>A0ABU1UUY9</accession>
<comment type="subcellular location">
    <subcellularLocation>
        <location evidence="1">Cytoplasm</location>
    </subcellularLocation>
</comment>
<keyword evidence="7" id="KW-1185">Reference proteome</keyword>
<dbReference type="Pfam" id="PF03937">
    <property type="entry name" value="Sdh5"/>
    <property type="match status" value="1"/>
</dbReference>
<evidence type="ECO:0000313" key="6">
    <source>
        <dbReference type="EMBL" id="MDR7089010.1"/>
    </source>
</evidence>
<reference evidence="6 7" key="1">
    <citation type="submission" date="2023-07" db="EMBL/GenBank/DDBJ databases">
        <title>Sorghum-associated microbial communities from plants grown in Nebraska, USA.</title>
        <authorList>
            <person name="Schachtman D."/>
        </authorList>
    </citation>
    <scope>NUCLEOTIDE SEQUENCE [LARGE SCALE GENOMIC DNA]</scope>
    <source>
        <strain evidence="6 7">BE190</strain>
    </source>
</reference>
<evidence type="ECO:0000313" key="7">
    <source>
        <dbReference type="Proteomes" id="UP001253595"/>
    </source>
</evidence>
<dbReference type="PANTHER" id="PTHR39585">
    <property type="entry name" value="FAD ASSEMBLY FACTOR SDHE"/>
    <property type="match status" value="1"/>
</dbReference>
<dbReference type="InterPro" id="IPR036714">
    <property type="entry name" value="SDH_sf"/>
</dbReference>
<dbReference type="PANTHER" id="PTHR39585:SF1">
    <property type="entry name" value="FAD ASSEMBLY FACTOR SDHE"/>
    <property type="match status" value="1"/>
</dbReference>
<evidence type="ECO:0000256" key="1">
    <source>
        <dbReference type="ARBA" id="ARBA00004496"/>
    </source>
</evidence>
<name>A0ABU1UUY9_9GAMM</name>
<dbReference type="SUPFAM" id="SSF109910">
    <property type="entry name" value="YgfY-like"/>
    <property type="match status" value="1"/>
</dbReference>
<comment type="caution">
    <text evidence="6">The sequence shown here is derived from an EMBL/GenBank/DDBJ whole genome shotgun (WGS) entry which is preliminary data.</text>
</comment>
<comment type="similarity">
    <text evidence="2">Belongs to the SdhE FAD assembly factor family.</text>
</comment>
<evidence type="ECO:0000256" key="3">
    <source>
        <dbReference type="ARBA" id="ARBA00019418"/>
    </source>
</evidence>
<keyword evidence="5" id="KW-0143">Chaperone</keyword>
<dbReference type="EMBL" id="JAVDVX010000002">
    <property type="protein sequence ID" value="MDR7089010.1"/>
    <property type="molecule type" value="Genomic_DNA"/>
</dbReference>
<evidence type="ECO:0000256" key="5">
    <source>
        <dbReference type="ARBA" id="ARBA00023186"/>
    </source>
</evidence>
<keyword evidence="4" id="KW-0963">Cytoplasm</keyword>
<proteinExistence type="inferred from homology"/>
<organism evidence="6 7">
    <name type="scientific">Cellvibrio fibrivorans</name>
    <dbReference type="NCBI Taxonomy" id="126350"/>
    <lineage>
        <taxon>Bacteria</taxon>
        <taxon>Pseudomonadati</taxon>
        <taxon>Pseudomonadota</taxon>
        <taxon>Gammaproteobacteria</taxon>
        <taxon>Cellvibrionales</taxon>
        <taxon>Cellvibrionaceae</taxon>
        <taxon>Cellvibrio</taxon>
    </lineage>
</organism>
<evidence type="ECO:0000256" key="2">
    <source>
        <dbReference type="ARBA" id="ARBA00008571"/>
    </source>
</evidence>